<dbReference type="InterPro" id="IPR036236">
    <property type="entry name" value="Znf_C2H2_sf"/>
</dbReference>
<feature type="compositionally biased region" description="Gly residues" evidence="12">
    <location>
        <begin position="772"/>
        <end position="782"/>
    </location>
</feature>
<evidence type="ECO:0000256" key="5">
    <source>
        <dbReference type="ARBA" id="ARBA00022771"/>
    </source>
</evidence>
<feature type="domain" description="C2H2-type" evidence="13">
    <location>
        <begin position="648"/>
        <end position="678"/>
    </location>
</feature>
<evidence type="ECO:0000256" key="10">
    <source>
        <dbReference type="ARBA" id="ARBA00023242"/>
    </source>
</evidence>
<keyword evidence="3" id="KW-0479">Metal-binding</keyword>
<dbReference type="PROSITE" id="PS50157">
    <property type="entry name" value="ZINC_FINGER_C2H2_2"/>
    <property type="match status" value="5"/>
</dbReference>
<evidence type="ECO:0000256" key="4">
    <source>
        <dbReference type="ARBA" id="ARBA00022737"/>
    </source>
</evidence>
<dbReference type="InterPro" id="IPR043359">
    <property type="entry name" value="GLI-like"/>
</dbReference>
<evidence type="ECO:0000256" key="7">
    <source>
        <dbReference type="ARBA" id="ARBA00023015"/>
    </source>
</evidence>
<proteinExistence type="inferred from homology"/>
<keyword evidence="10" id="KW-0539">Nucleus</keyword>
<keyword evidence="9" id="KW-0804">Transcription</keyword>
<feature type="compositionally biased region" description="Low complexity" evidence="12">
    <location>
        <begin position="848"/>
        <end position="863"/>
    </location>
</feature>
<evidence type="ECO:0000256" key="8">
    <source>
        <dbReference type="ARBA" id="ARBA00023125"/>
    </source>
</evidence>
<dbReference type="EMBL" id="JAROKS010000012">
    <property type="protein sequence ID" value="KAK1798478.1"/>
    <property type="molecule type" value="Genomic_DNA"/>
</dbReference>
<dbReference type="PANTHER" id="PTHR45718">
    <property type="entry name" value="TRANSCRIPTIONAL ACTIVATOR CUBITUS INTERRUPTUS"/>
    <property type="match status" value="1"/>
</dbReference>
<dbReference type="Pfam" id="PF23561">
    <property type="entry name" value="zf-C2H2_15"/>
    <property type="match status" value="1"/>
</dbReference>
<dbReference type="GO" id="GO:0000981">
    <property type="term" value="F:DNA-binding transcription factor activity, RNA polymerase II-specific"/>
    <property type="evidence" value="ECO:0007669"/>
    <property type="project" value="TreeGrafter"/>
</dbReference>
<dbReference type="GO" id="GO:0008270">
    <property type="term" value="F:zinc ion binding"/>
    <property type="evidence" value="ECO:0007669"/>
    <property type="project" value="UniProtKB-KW"/>
</dbReference>
<dbReference type="Proteomes" id="UP001239994">
    <property type="component" value="Unassembled WGS sequence"/>
</dbReference>
<evidence type="ECO:0000256" key="2">
    <source>
        <dbReference type="ARBA" id="ARBA00010831"/>
    </source>
</evidence>
<keyword evidence="8" id="KW-0238">DNA-binding</keyword>
<dbReference type="Gene3D" id="3.30.160.60">
    <property type="entry name" value="Classic Zinc Finger"/>
    <property type="match status" value="5"/>
</dbReference>
<feature type="domain" description="C2H2-type" evidence="13">
    <location>
        <begin position="559"/>
        <end position="586"/>
    </location>
</feature>
<keyword evidence="7" id="KW-0805">Transcription regulation</keyword>
<comment type="caution">
    <text evidence="14">The sequence shown here is derived from an EMBL/GenBank/DDBJ whole genome shotgun (WGS) entry which is preliminary data.</text>
</comment>
<dbReference type="GO" id="GO:0000978">
    <property type="term" value="F:RNA polymerase II cis-regulatory region sequence-specific DNA binding"/>
    <property type="evidence" value="ECO:0007669"/>
    <property type="project" value="TreeGrafter"/>
</dbReference>
<dbReference type="SMART" id="SM00355">
    <property type="entry name" value="ZnF_C2H2"/>
    <property type="match status" value="5"/>
</dbReference>
<reference evidence="14" key="1">
    <citation type="submission" date="2023-03" db="EMBL/GenBank/DDBJ databases">
        <title>Electrophorus voltai genome.</title>
        <authorList>
            <person name="Bian C."/>
        </authorList>
    </citation>
    <scope>NUCLEOTIDE SEQUENCE</scope>
    <source>
        <strain evidence="14">CB-2022</strain>
        <tissue evidence="14">Muscle</tissue>
    </source>
</reference>
<accession>A0AAD8ZFB8</accession>
<evidence type="ECO:0000313" key="15">
    <source>
        <dbReference type="Proteomes" id="UP001239994"/>
    </source>
</evidence>
<feature type="compositionally biased region" description="Polar residues" evidence="12">
    <location>
        <begin position="1404"/>
        <end position="1415"/>
    </location>
</feature>
<evidence type="ECO:0000256" key="3">
    <source>
        <dbReference type="ARBA" id="ARBA00022723"/>
    </source>
</evidence>
<name>A0AAD8ZFB8_9TELE</name>
<evidence type="ECO:0000256" key="6">
    <source>
        <dbReference type="ARBA" id="ARBA00022833"/>
    </source>
</evidence>
<feature type="domain" description="C2H2-type" evidence="13">
    <location>
        <begin position="617"/>
        <end position="647"/>
    </location>
</feature>
<feature type="region of interest" description="Disordered" evidence="12">
    <location>
        <begin position="1379"/>
        <end position="1442"/>
    </location>
</feature>
<feature type="region of interest" description="Disordered" evidence="12">
    <location>
        <begin position="740"/>
        <end position="790"/>
    </location>
</feature>
<organism evidence="14 15">
    <name type="scientific">Electrophorus voltai</name>
    <dbReference type="NCBI Taxonomy" id="2609070"/>
    <lineage>
        <taxon>Eukaryota</taxon>
        <taxon>Metazoa</taxon>
        <taxon>Chordata</taxon>
        <taxon>Craniata</taxon>
        <taxon>Vertebrata</taxon>
        <taxon>Euteleostomi</taxon>
        <taxon>Actinopterygii</taxon>
        <taxon>Neopterygii</taxon>
        <taxon>Teleostei</taxon>
        <taxon>Ostariophysi</taxon>
        <taxon>Gymnotiformes</taxon>
        <taxon>Gymnotoidei</taxon>
        <taxon>Gymnotidae</taxon>
        <taxon>Electrophorus</taxon>
    </lineage>
</organism>
<keyword evidence="15" id="KW-1185">Reference proteome</keyword>
<dbReference type="FunFam" id="3.30.160.60:FF:000048">
    <property type="entry name" value="GLI family zinc finger 3"/>
    <property type="match status" value="1"/>
</dbReference>
<dbReference type="InterPro" id="IPR013087">
    <property type="entry name" value="Znf_C2H2_type"/>
</dbReference>
<evidence type="ECO:0000259" key="13">
    <source>
        <dbReference type="PROSITE" id="PS50157"/>
    </source>
</evidence>
<dbReference type="GO" id="GO:0007224">
    <property type="term" value="P:smoothened signaling pathway"/>
    <property type="evidence" value="ECO:0007669"/>
    <property type="project" value="TreeGrafter"/>
</dbReference>
<sequence>MKPFGRQPLRRPCALTHGPIILLTEWRAKKQPPCPSHGEPRYGEYGEPWQQLPRLEAGLGRWRSRSNPGPHPIFPTFHTPIPIDMRHHEGRYHYEPHSLSTLHGPTGLAGSPVISDISLIRLSPAGTGESPFSPAHPYVTPHMEHYLRSMHSSPISVISAARGLSPADLTHEHLKERGLFGLAPPLPGAGSADYYHLMTSHRSPYGELLVQGAGSAAAAAVHLPDYINPMDVSRFSSPRLTPRLSRKRALSVSPLSDASIDLQTMIRTSPNSLVAYINNSRSSSAASSSYGHLSVGGLSPPFPFPHPINPVAYQQLLSQQRGLSAFGHTPPPVLQPSSAFPPRQLPLGVSARDDTEAKVLATRTPTRTSAHTRARTDLIVGTWCQNYGFTHLYGLRNGRNKSICPIIRRSGVGRRHSCGRKPERANVAVLSGREGWYTPPPLSITVALANHGCLRVHASEGDRQWYYPQQLGCDLLCWDSLRLALTGRSPLTPQDPSGAAELREDVEKDEGKQEPEVVYETNCHWEACTKEFDTQEQLVHHINNEHIHGEKKEFVCRWEECSREKKPFKAQYMLVVHMRRHTGEKPHKCTFEGCSKAYSRLENLKTHLRSHTGEKPYVCEHEGCNKAFSNASDRAKHQNRTHSNEKPYVCKIPGCTKRYTDPSSLRKHVKTVHGPEAHITKKQRGDLPPRPQPPRENGDSEAGTKNPGHGAHDKFKANSTTRGVEDYLHVKSIKTENSVMYESSPGGQSSCSSRPSPLGSASHHDSGVEWAGPGGGGGGELGGPDDAPLVDSSGRAGALALRLHAGTSPACRLGLLKQEKLKTVRDSCYWAHITPQSPGTKLPPLPTSGSLLESSRDSSVPSLITGPRVSDLCPGVTLVSQALDRRDSLASTVSSAYTLSRRSSGISPCYSSRRSSQASAVGGRLHDVRSTDSYDPISTDMSRRSSEASQGGGGPPGPLGLTPAQHYRLKAKYAAATGGAPPTPLPSMERMSLKMRLALLGDSHEAPAYPSGTHVPPRRCSDMGFAREMIREVPGGTARRASDPVRRVTAEPQYLQKGQRFGSMSNVNPHPMAGLPTSSRLSLQGFTRSNGSLTRLQYPPRSPSISEHIAMETTSNEVSGPNSGTDDDMMLPDDVVQYLTATGEPAQPAELGYRTEQAQGILGHAVPPPQSCYYQRRVAMTNGSPCPTHPHSFPPSHGAGKCHMPVQWNEVSSGTVEASPSQTKQLQPPAWGDQQKQTFSPFQNLTCTQQAGAMGQNLTQQAPVQRSGDLPAQGMNCDRAPGPLANNGHQSEQVHAQHTCLQGPAAATSTNRKVSQLHSATGGGSVALTSPLLTAEQSLHAQNNRVRTKPIGPQYHLAFENGHSNFSHLTGQQSYGALTQNTLLNGGPSLLQPKPPAHPRPYGRQQSGPSATATIQPGHPQDNFSPLYDTSEASPKAPADSSGSTVFYTGQIHMFDVPDTGVGVVTMATVSSPGTNQVSSTVDCPGGVEQPQIDFDTMLDDGDHSSLVSGTLSPSILRSLSQNSSRLTTPRNSVTLPPVPAGIGNMAIGDMNSMLTALAEESKFLNMMS</sequence>
<dbReference type="SUPFAM" id="SSF57667">
    <property type="entry name" value="beta-beta-alpha zinc fingers"/>
    <property type="match status" value="3"/>
</dbReference>
<feature type="region of interest" description="Disordered" evidence="12">
    <location>
        <begin position="1210"/>
        <end position="1235"/>
    </location>
</feature>
<keyword evidence="6" id="KW-0862">Zinc</keyword>
<dbReference type="FunFam" id="3.30.160.60:FF:000031">
    <property type="entry name" value="GLI family zinc finger 3"/>
    <property type="match status" value="1"/>
</dbReference>
<feature type="region of interest" description="Disordered" evidence="12">
    <location>
        <begin position="489"/>
        <end position="514"/>
    </location>
</feature>
<dbReference type="InterPro" id="IPR056436">
    <property type="entry name" value="Znf-C2H2_ZIC1-5/GLI1-3-like"/>
</dbReference>
<comment type="similarity">
    <text evidence="2">Belongs to the GLI C2H2-type zinc-finger protein family.</text>
</comment>
<evidence type="ECO:0000256" key="9">
    <source>
        <dbReference type="ARBA" id="ARBA00023163"/>
    </source>
</evidence>
<dbReference type="Pfam" id="PF00096">
    <property type="entry name" value="zf-C2H2"/>
    <property type="match status" value="2"/>
</dbReference>
<keyword evidence="5 11" id="KW-0863">Zinc-finger</keyword>
<dbReference type="FunFam" id="3.30.160.60:FF:000019">
    <property type="entry name" value="GLI family zinc finger 3"/>
    <property type="match status" value="1"/>
</dbReference>
<feature type="region of interest" description="Disordered" evidence="12">
    <location>
        <begin position="836"/>
        <end position="866"/>
    </location>
</feature>
<feature type="compositionally biased region" description="Polar residues" evidence="12">
    <location>
        <begin position="1210"/>
        <end position="1226"/>
    </location>
</feature>
<comment type="subcellular location">
    <subcellularLocation>
        <location evidence="1">Nucleus</location>
    </subcellularLocation>
</comment>
<dbReference type="GO" id="GO:0005634">
    <property type="term" value="C:nucleus"/>
    <property type="evidence" value="ECO:0007669"/>
    <property type="project" value="UniProtKB-SubCell"/>
</dbReference>
<evidence type="ECO:0000256" key="11">
    <source>
        <dbReference type="PROSITE-ProRule" id="PRU00042"/>
    </source>
</evidence>
<evidence type="ECO:0000256" key="12">
    <source>
        <dbReference type="SAM" id="MobiDB-lite"/>
    </source>
</evidence>
<feature type="domain" description="C2H2-type" evidence="13">
    <location>
        <begin position="521"/>
        <end position="553"/>
    </location>
</feature>
<dbReference type="PROSITE" id="PS00028">
    <property type="entry name" value="ZINC_FINGER_C2H2_1"/>
    <property type="match status" value="4"/>
</dbReference>
<feature type="compositionally biased region" description="Basic and acidic residues" evidence="12">
    <location>
        <begin position="501"/>
        <end position="514"/>
    </location>
</feature>
<gene>
    <name evidence="14" type="ORF">P4O66_006783</name>
</gene>
<evidence type="ECO:0000256" key="1">
    <source>
        <dbReference type="ARBA" id="ARBA00004123"/>
    </source>
</evidence>
<feature type="compositionally biased region" description="Low complexity" evidence="12">
    <location>
        <begin position="743"/>
        <end position="761"/>
    </location>
</feature>
<feature type="compositionally biased region" description="Basic and acidic residues" evidence="12">
    <location>
        <begin position="673"/>
        <end position="687"/>
    </location>
</feature>
<feature type="domain" description="C2H2-type" evidence="13">
    <location>
        <begin position="587"/>
        <end position="616"/>
    </location>
</feature>
<feature type="compositionally biased region" description="Polar residues" evidence="12">
    <location>
        <begin position="902"/>
        <end position="919"/>
    </location>
</feature>
<protein>
    <recommendedName>
        <fullName evidence="13">C2H2-type domain-containing protein</fullName>
    </recommendedName>
</protein>
<dbReference type="PANTHER" id="PTHR45718:SF6">
    <property type="entry name" value="ZINC FINGER PROTEIN GLI2"/>
    <property type="match status" value="1"/>
</dbReference>
<feature type="region of interest" description="Disordered" evidence="12">
    <location>
        <begin position="902"/>
        <end position="963"/>
    </location>
</feature>
<evidence type="ECO:0000313" key="14">
    <source>
        <dbReference type="EMBL" id="KAK1798478.1"/>
    </source>
</evidence>
<keyword evidence="4" id="KW-0677">Repeat</keyword>
<dbReference type="FunFam" id="3.30.160.60:FF:000068">
    <property type="entry name" value="GLI family zinc finger 3"/>
    <property type="match status" value="1"/>
</dbReference>
<dbReference type="FunFam" id="3.30.160.60:FF:000036">
    <property type="entry name" value="GLI family zinc finger 3"/>
    <property type="match status" value="1"/>
</dbReference>
<feature type="region of interest" description="Disordered" evidence="12">
    <location>
        <begin position="661"/>
        <end position="723"/>
    </location>
</feature>